<evidence type="ECO:0000313" key="10">
    <source>
        <dbReference type="Proteomes" id="UP001251374"/>
    </source>
</evidence>
<protein>
    <recommendedName>
        <fullName evidence="7">Spermidine/putrescine import ATP-binding protein PotA</fullName>
        <ecNumber evidence="7">7.6.2.11</ecNumber>
    </recommendedName>
</protein>
<gene>
    <name evidence="7" type="primary">potA</name>
    <name evidence="9" type="ORF">QC821_21025</name>
</gene>
<evidence type="ECO:0000256" key="6">
    <source>
        <dbReference type="ARBA" id="ARBA00023136"/>
    </source>
</evidence>
<keyword evidence="10" id="KW-1185">Reference proteome</keyword>
<dbReference type="GO" id="GO:0005524">
    <property type="term" value="F:ATP binding"/>
    <property type="evidence" value="ECO:0007669"/>
    <property type="project" value="UniProtKB-KW"/>
</dbReference>
<keyword evidence="6 7" id="KW-0472">Membrane</keyword>
<dbReference type="InterPro" id="IPR003593">
    <property type="entry name" value="AAA+_ATPase"/>
</dbReference>
<comment type="catalytic activity">
    <reaction evidence="7">
        <text>ATP + H2O + polyamine-[polyamine-binding protein]Side 1 = ADP + phosphate + polyamineSide 2 + [polyamine-binding protein]Side 1.</text>
        <dbReference type="EC" id="7.6.2.11"/>
    </reaction>
</comment>
<dbReference type="InterPro" id="IPR017871">
    <property type="entry name" value="ABC_transporter-like_CS"/>
</dbReference>
<dbReference type="Gene3D" id="2.40.50.140">
    <property type="entry name" value="Nucleic acid-binding proteins"/>
    <property type="match status" value="1"/>
</dbReference>
<dbReference type="InterPro" id="IPR050093">
    <property type="entry name" value="ABC_SmlMolc_Importer"/>
</dbReference>
<sequence length="354" mass="38751">MTRPLLSLANIEKRFGELRAVNGVTLDIHENEFFALLGASGSGKTTLLRMLAGFEIPSSGSILLDGRDISQVPPNHRPVNLMFQSYALFPHMSVAQNIAYGLEMERLPRSEINQRVDEMLSTIQLAHLAERKPHQLSGGQQQRVALGRALVKRPRLLLLDEPLGALDKKLRGEMQLELKHIQNTFGITFIVVTHDQEEALVMADRIAILKDGALLQCGSPRDIYEYPIDRFAADFIGIMNFLPSRVDAGALSAADGSRISAPLPGDLKSGDNVLAAVRPERLRLGAADADNCLSGQIRAMAYHGLDLHLHLDTSLSSQPLMVRLTADAAEGHPFAVGEKVTVGWSAQDTRVFTI</sequence>
<keyword evidence="3 7" id="KW-0547">Nucleotide-binding</keyword>
<evidence type="ECO:0000256" key="5">
    <source>
        <dbReference type="ARBA" id="ARBA00022967"/>
    </source>
</evidence>
<evidence type="ECO:0000256" key="4">
    <source>
        <dbReference type="ARBA" id="ARBA00022840"/>
    </source>
</evidence>
<keyword evidence="2 7" id="KW-1003">Cell membrane</keyword>
<evidence type="ECO:0000256" key="7">
    <source>
        <dbReference type="RuleBase" id="RU364083"/>
    </source>
</evidence>
<feature type="domain" description="ABC transporter" evidence="8">
    <location>
        <begin position="6"/>
        <end position="236"/>
    </location>
</feature>
<dbReference type="Gene3D" id="3.40.50.300">
    <property type="entry name" value="P-loop containing nucleotide triphosphate hydrolases"/>
    <property type="match status" value="1"/>
</dbReference>
<dbReference type="EMBL" id="JARWAM010000029">
    <property type="protein sequence ID" value="MDR5907762.1"/>
    <property type="molecule type" value="Genomic_DNA"/>
</dbReference>
<comment type="caution">
    <text evidence="9">The sequence shown here is derived from an EMBL/GenBank/DDBJ whole genome shotgun (WGS) entry which is preliminary data.</text>
</comment>
<dbReference type="SMART" id="SM00382">
    <property type="entry name" value="AAA"/>
    <property type="match status" value="1"/>
</dbReference>
<proteinExistence type="inferred from homology"/>
<dbReference type="Pfam" id="PF08402">
    <property type="entry name" value="TOBE_2"/>
    <property type="match status" value="1"/>
</dbReference>
<dbReference type="InterPro" id="IPR013611">
    <property type="entry name" value="Transp-assoc_OB_typ2"/>
</dbReference>
<dbReference type="Proteomes" id="UP001251374">
    <property type="component" value="Unassembled WGS sequence"/>
</dbReference>
<comment type="function">
    <text evidence="7">Part of the ABC transporter complex PotABCD involved in spermidine/putrescine import. Responsible for energy coupling to the transport system.</text>
</comment>
<evidence type="ECO:0000313" key="9">
    <source>
        <dbReference type="EMBL" id="MDR5907762.1"/>
    </source>
</evidence>
<evidence type="ECO:0000256" key="2">
    <source>
        <dbReference type="ARBA" id="ARBA00022475"/>
    </source>
</evidence>
<dbReference type="SUPFAM" id="SSF50331">
    <property type="entry name" value="MOP-like"/>
    <property type="match status" value="1"/>
</dbReference>
<comment type="subunit">
    <text evidence="7">The complex is composed of two ATP-binding proteins (PotA), two transmembrane proteins (PotB and PotC) and a solute-binding protein (PotD).</text>
</comment>
<dbReference type="Pfam" id="PF00005">
    <property type="entry name" value="ABC_tran"/>
    <property type="match status" value="1"/>
</dbReference>
<dbReference type="InterPro" id="IPR003439">
    <property type="entry name" value="ABC_transporter-like_ATP-bd"/>
</dbReference>
<dbReference type="PROSITE" id="PS00211">
    <property type="entry name" value="ABC_TRANSPORTER_1"/>
    <property type="match status" value="1"/>
</dbReference>
<dbReference type="InterPro" id="IPR005893">
    <property type="entry name" value="PotA-like"/>
</dbReference>
<dbReference type="SUPFAM" id="SSF52540">
    <property type="entry name" value="P-loop containing nucleoside triphosphate hydrolases"/>
    <property type="match status" value="1"/>
</dbReference>
<reference evidence="9 10" key="1">
    <citation type="submission" date="2023-04" db="EMBL/GenBank/DDBJ databases">
        <title>A long-awaited taxogenomic arrangement of the family Halomonadaceae.</title>
        <authorList>
            <person name="De La Haba R."/>
            <person name="Chuvochina M."/>
            <person name="Wittouck S."/>
            <person name="Arahal D.R."/>
            <person name="Sanchez-Porro C."/>
            <person name="Hugenholtz P."/>
            <person name="Ventosa A."/>
        </authorList>
    </citation>
    <scope>NUCLEOTIDE SEQUENCE [LARGE SCALE GENOMIC DNA]</scope>
    <source>
        <strain evidence="9 10">DSM 26770</strain>
    </source>
</reference>
<accession>A0ABU1HJU5</accession>
<organism evidence="9 10">
    <name type="scientific">Franzmannia qiaohouensis</name>
    <dbReference type="NCBI Taxonomy" id="1329370"/>
    <lineage>
        <taxon>Bacteria</taxon>
        <taxon>Pseudomonadati</taxon>
        <taxon>Pseudomonadota</taxon>
        <taxon>Gammaproteobacteria</taxon>
        <taxon>Oceanospirillales</taxon>
        <taxon>Halomonadaceae</taxon>
        <taxon>Franzmannia</taxon>
    </lineage>
</organism>
<dbReference type="PANTHER" id="PTHR42781:SF4">
    <property type="entry name" value="SPERMIDINE_PUTRESCINE IMPORT ATP-BINDING PROTEIN POTA"/>
    <property type="match status" value="1"/>
</dbReference>
<comment type="similarity">
    <text evidence="7">Belongs to the ABC transporter superfamily. Spermidine/putrescine importer (TC 3.A.1.11.1) family.</text>
</comment>
<dbReference type="PROSITE" id="PS50893">
    <property type="entry name" value="ABC_TRANSPORTER_2"/>
    <property type="match status" value="1"/>
</dbReference>
<dbReference type="RefSeq" id="WP_309725372.1">
    <property type="nucleotide sequence ID" value="NZ_JARWAM010000029.1"/>
</dbReference>
<keyword evidence="5 7" id="KW-1278">Translocase</keyword>
<dbReference type="InterPro" id="IPR008995">
    <property type="entry name" value="Mo/tungstate-bd_C_term_dom"/>
</dbReference>
<dbReference type="InterPro" id="IPR012340">
    <property type="entry name" value="NA-bd_OB-fold"/>
</dbReference>
<evidence type="ECO:0000256" key="3">
    <source>
        <dbReference type="ARBA" id="ARBA00022741"/>
    </source>
</evidence>
<dbReference type="NCBIfam" id="TIGR01187">
    <property type="entry name" value="potA"/>
    <property type="match status" value="1"/>
</dbReference>
<dbReference type="PANTHER" id="PTHR42781">
    <property type="entry name" value="SPERMIDINE/PUTRESCINE IMPORT ATP-BINDING PROTEIN POTA"/>
    <property type="match status" value="1"/>
</dbReference>
<keyword evidence="4 7" id="KW-0067">ATP-binding</keyword>
<evidence type="ECO:0000256" key="1">
    <source>
        <dbReference type="ARBA" id="ARBA00022448"/>
    </source>
</evidence>
<dbReference type="EC" id="7.6.2.11" evidence="7"/>
<keyword evidence="1 7" id="KW-0813">Transport</keyword>
<name>A0ABU1HJU5_9GAMM</name>
<dbReference type="Gene3D" id="2.40.50.100">
    <property type="match status" value="1"/>
</dbReference>
<dbReference type="InterPro" id="IPR027417">
    <property type="entry name" value="P-loop_NTPase"/>
</dbReference>
<evidence type="ECO:0000259" key="8">
    <source>
        <dbReference type="PROSITE" id="PS50893"/>
    </source>
</evidence>